<dbReference type="AlphaFoldDB" id="A0A6C0E7Q6"/>
<comment type="similarity">
    <text evidence="1">Belongs to the RNase T2 family.</text>
</comment>
<dbReference type="GO" id="GO:0006401">
    <property type="term" value="P:RNA catabolic process"/>
    <property type="evidence" value="ECO:0007669"/>
    <property type="project" value="TreeGrafter"/>
</dbReference>
<dbReference type="PROSITE" id="PS00531">
    <property type="entry name" value="RNASE_T2_2"/>
    <property type="match status" value="1"/>
</dbReference>
<dbReference type="PANTHER" id="PTHR11240:SF22">
    <property type="entry name" value="RIBONUCLEASE T2"/>
    <property type="match status" value="1"/>
</dbReference>
<dbReference type="GO" id="GO:0033897">
    <property type="term" value="F:ribonuclease T2 activity"/>
    <property type="evidence" value="ECO:0007669"/>
    <property type="project" value="InterPro"/>
</dbReference>
<dbReference type="InterPro" id="IPR001568">
    <property type="entry name" value="RNase_T2-like"/>
</dbReference>
<sequence>MNLIVGAGTTLFLIFVQFWAPNNTKLNFTIHGLWPEYFNNSYPEYCNKSAIFNISQIQYLIPILDVEWVSYNGSNIDFWKHEYLKHATCFPNVSEEQFFLDTLHLFDNTDSTNTFQSNNIKTNQTYQKNYLNQLFNGTFQCSENNNQSILTLWQCYDLNLNQFSCPIWIDGSCSENITFQS</sequence>
<protein>
    <submittedName>
        <fullName evidence="2">Uncharacterized protein</fullName>
    </submittedName>
</protein>
<name>A0A6C0E7Q6_9ZZZZ</name>
<evidence type="ECO:0000256" key="1">
    <source>
        <dbReference type="ARBA" id="ARBA00007469"/>
    </source>
</evidence>
<reference evidence="2" key="1">
    <citation type="journal article" date="2020" name="Nature">
        <title>Giant virus diversity and host interactions through global metagenomics.</title>
        <authorList>
            <person name="Schulz F."/>
            <person name="Roux S."/>
            <person name="Paez-Espino D."/>
            <person name="Jungbluth S."/>
            <person name="Walsh D.A."/>
            <person name="Denef V.J."/>
            <person name="McMahon K.D."/>
            <person name="Konstantinidis K.T."/>
            <person name="Eloe-Fadrosh E.A."/>
            <person name="Kyrpides N.C."/>
            <person name="Woyke T."/>
        </authorList>
    </citation>
    <scope>NUCLEOTIDE SEQUENCE</scope>
    <source>
        <strain evidence="2">GVMAG-M-3300023179-150</strain>
    </source>
</reference>
<dbReference type="GO" id="GO:0005576">
    <property type="term" value="C:extracellular region"/>
    <property type="evidence" value="ECO:0007669"/>
    <property type="project" value="TreeGrafter"/>
</dbReference>
<dbReference type="GO" id="GO:0003723">
    <property type="term" value="F:RNA binding"/>
    <property type="evidence" value="ECO:0007669"/>
    <property type="project" value="InterPro"/>
</dbReference>
<dbReference type="InterPro" id="IPR033130">
    <property type="entry name" value="RNase_T2_His_AS_2"/>
</dbReference>
<dbReference type="PROSITE" id="PS00530">
    <property type="entry name" value="RNASE_T2_1"/>
    <property type="match status" value="1"/>
</dbReference>
<dbReference type="SUPFAM" id="SSF55895">
    <property type="entry name" value="Ribonuclease Rh-like"/>
    <property type="match status" value="1"/>
</dbReference>
<dbReference type="PANTHER" id="PTHR11240">
    <property type="entry name" value="RIBONUCLEASE T2"/>
    <property type="match status" value="1"/>
</dbReference>
<evidence type="ECO:0000313" key="2">
    <source>
        <dbReference type="EMBL" id="QHT25207.1"/>
    </source>
</evidence>
<dbReference type="InterPro" id="IPR036430">
    <property type="entry name" value="RNase_T2-like_sf"/>
</dbReference>
<organism evidence="2">
    <name type="scientific">viral metagenome</name>
    <dbReference type="NCBI Taxonomy" id="1070528"/>
    <lineage>
        <taxon>unclassified sequences</taxon>
        <taxon>metagenomes</taxon>
        <taxon>organismal metagenomes</taxon>
    </lineage>
</organism>
<dbReference type="Pfam" id="PF00445">
    <property type="entry name" value="Ribonuclease_T2"/>
    <property type="match status" value="1"/>
</dbReference>
<dbReference type="EMBL" id="MN739759">
    <property type="protein sequence ID" value="QHT25207.1"/>
    <property type="molecule type" value="Genomic_DNA"/>
</dbReference>
<dbReference type="Gene3D" id="3.90.730.10">
    <property type="entry name" value="Ribonuclease T2-like"/>
    <property type="match status" value="1"/>
</dbReference>
<accession>A0A6C0E7Q6</accession>
<proteinExistence type="inferred from homology"/>
<dbReference type="InterPro" id="IPR018188">
    <property type="entry name" value="RNase_T2_His_AS_1"/>
</dbReference>